<evidence type="ECO:0000313" key="1">
    <source>
        <dbReference type="EMBL" id="HGM59332.1"/>
    </source>
</evidence>
<dbReference type="SUPFAM" id="SSF46785">
    <property type="entry name" value="Winged helix' DNA-binding domain"/>
    <property type="match status" value="1"/>
</dbReference>
<dbReference type="InterPro" id="IPR036388">
    <property type="entry name" value="WH-like_DNA-bd_sf"/>
</dbReference>
<dbReference type="EMBL" id="DTBJ01000059">
    <property type="protein sequence ID" value="HGM59332.1"/>
    <property type="molecule type" value="Genomic_DNA"/>
</dbReference>
<comment type="caution">
    <text evidence="1">The sequence shown here is derived from an EMBL/GenBank/DDBJ whole genome shotgun (WGS) entry which is preliminary data.</text>
</comment>
<name>A0A7C4D9C3_STAMA</name>
<dbReference type="Gene3D" id="1.10.10.10">
    <property type="entry name" value="Winged helix-like DNA-binding domain superfamily/Winged helix DNA-binding domain"/>
    <property type="match status" value="1"/>
</dbReference>
<protein>
    <submittedName>
        <fullName evidence="1">PadR family transcriptional regulator</fullName>
    </submittedName>
</protein>
<dbReference type="InterPro" id="IPR036390">
    <property type="entry name" value="WH_DNA-bd_sf"/>
</dbReference>
<organism evidence="1">
    <name type="scientific">Staphylothermus marinus</name>
    <dbReference type="NCBI Taxonomy" id="2280"/>
    <lineage>
        <taxon>Archaea</taxon>
        <taxon>Thermoproteota</taxon>
        <taxon>Thermoprotei</taxon>
        <taxon>Desulfurococcales</taxon>
        <taxon>Desulfurococcaceae</taxon>
        <taxon>Staphylothermus</taxon>
    </lineage>
</organism>
<proteinExistence type="predicted"/>
<reference evidence="1" key="1">
    <citation type="journal article" date="2020" name="mSystems">
        <title>Genome- and Community-Level Interaction Insights into Carbon Utilization and Element Cycling Functions of Hydrothermarchaeota in Hydrothermal Sediment.</title>
        <authorList>
            <person name="Zhou Z."/>
            <person name="Liu Y."/>
            <person name="Xu W."/>
            <person name="Pan J."/>
            <person name="Luo Z.H."/>
            <person name="Li M."/>
        </authorList>
    </citation>
    <scope>NUCLEOTIDE SEQUENCE [LARGE SCALE GENOMIC DNA]</scope>
    <source>
        <strain evidence="1">SpSt-642</strain>
    </source>
</reference>
<dbReference type="AlphaFoldDB" id="A0A7C4D9C3"/>
<sequence length="97" mass="11365">MTSDQLNYIEKYFIKGLIRILVLSALREGGKCGYHIYRYVNNKTKLKTSLSTVYTIIRELVDRGLITRIGDIYQLTERGFETLNLFLKKYPKLKSIL</sequence>
<gene>
    <name evidence="1" type="ORF">ENU14_07115</name>
</gene>
<accession>A0A7C4D9C3</accession>